<sequence length="323" mass="34351">MIDNRARFGFIHGRAQTKCILKPAGALASFAALAVFASLLLLTGGCSSAPKRPAEITAARNACDAQIAMGDAASARGDFANAELYFAEAWRLAVGADYEKGRIRALLSRGEARFAAGDIARAQTDRQQAYAEAAAGGYPALAAAAQASIARGNLGEGRADVSTENRAVRALEAQAAAREALPLLGGEPLLKASVLRTAALAEKDLGNFAEAEKHLLEAAGIHEKGLFLEDSGYDWFLLASVRSKAGMYDRALEALDRAIEFDRKAEHSAGLGMDWLARGTVFEKKGERDAAAAAYRRSEEIFAAAYLKENERAARAALERMSQ</sequence>
<reference evidence="2" key="1">
    <citation type="submission" date="2021-08" db="EMBL/GenBank/DDBJ databases">
        <title>Comparative analyses of Brucepasteria parasyntrophica and Teretinema zuelzerae.</title>
        <authorList>
            <person name="Song Y."/>
            <person name="Brune A."/>
        </authorList>
    </citation>
    <scope>NUCLEOTIDE SEQUENCE</scope>
    <source>
        <strain evidence="2">DSM 1903</strain>
    </source>
</reference>
<accession>A0AAE3JHT1</accession>
<dbReference type="AlphaFoldDB" id="A0AAE3JHT1"/>
<evidence type="ECO:0000313" key="2">
    <source>
        <dbReference type="EMBL" id="MCD1654282.1"/>
    </source>
</evidence>
<comment type="caution">
    <text evidence="2">The sequence shown here is derived from an EMBL/GenBank/DDBJ whole genome shotgun (WGS) entry which is preliminary data.</text>
</comment>
<protein>
    <recommendedName>
        <fullName evidence="4">Tetratricopeptide repeat protein</fullName>
    </recommendedName>
</protein>
<dbReference type="Gene3D" id="1.25.40.10">
    <property type="entry name" value="Tetratricopeptide repeat domain"/>
    <property type="match status" value="1"/>
</dbReference>
<dbReference type="Proteomes" id="UP001198163">
    <property type="component" value="Unassembled WGS sequence"/>
</dbReference>
<dbReference type="SMART" id="SM00028">
    <property type="entry name" value="TPR"/>
    <property type="match status" value="4"/>
</dbReference>
<dbReference type="RefSeq" id="WP_230754362.1">
    <property type="nucleotide sequence ID" value="NZ_JAINWA010000001.1"/>
</dbReference>
<dbReference type="InterPro" id="IPR019734">
    <property type="entry name" value="TPR_rpt"/>
</dbReference>
<keyword evidence="1" id="KW-0802">TPR repeat</keyword>
<evidence type="ECO:0008006" key="4">
    <source>
        <dbReference type="Google" id="ProtNLM"/>
    </source>
</evidence>
<dbReference type="PROSITE" id="PS50005">
    <property type="entry name" value="TPR"/>
    <property type="match status" value="1"/>
</dbReference>
<dbReference type="Pfam" id="PF13181">
    <property type="entry name" value="TPR_8"/>
    <property type="match status" value="1"/>
</dbReference>
<evidence type="ECO:0000256" key="1">
    <source>
        <dbReference type="PROSITE-ProRule" id="PRU00339"/>
    </source>
</evidence>
<proteinExistence type="predicted"/>
<dbReference type="InterPro" id="IPR011990">
    <property type="entry name" value="TPR-like_helical_dom_sf"/>
</dbReference>
<evidence type="ECO:0000313" key="3">
    <source>
        <dbReference type="Proteomes" id="UP001198163"/>
    </source>
</evidence>
<organism evidence="2 3">
    <name type="scientific">Teretinema zuelzerae</name>
    <dbReference type="NCBI Taxonomy" id="156"/>
    <lineage>
        <taxon>Bacteria</taxon>
        <taxon>Pseudomonadati</taxon>
        <taxon>Spirochaetota</taxon>
        <taxon>Spirochaetia</taxon>
        <taxon>Spirochaetales</taxon>
        <taxon>Treponemataceae</taxon>
        <taxon>Teretinema</taxon>
    </lineage>
</organism>
<name>A0AAE3JHT1_9SPIR</name>
<feature type="repeat" description="TPR" evidence="1">
    <location>
        <begin position="232"/>
        <end position="265"/>
    </location>
</feature>
<keyword evidence="3" id="KW-1185">Reference proteome</keyword>
<dbReference type="EMBL" id="JAINWA010000001">
    <property type="protein sequence ID" value="MCD1654282.1"/>
    <property type="molecule type" value="Genomic_DNA"/>
</dbReference>
<dbReference type="SUPFAM" id="SSF48452">
    <property type="entry name" value="TPR-like"/>
    <property type="match status" value="1"/>
</dbReference>
<gene>
    <name evidence="2" type="ORF">K7J14_06140</name>
</gene>